<dbReference type="EMBL" id="AGNK02006093">
    <property type="status" value="NOT_ANNOTATED_CDS"/>
    <property type="molecule type" value="Genomic_DNA"/>
</dbReference>
<accession>K4ANI0</accession>
<dbReference type="HOGENOM" id="CLU_2946113_0_0_1"/>
<reference evidence="1" key="2">
    <citation type="submission" date="2018-08" db="UniProtKB">
        <authorList>
            <consortium name="EnsemblPlants"/>
        </authorList>
    </citation>
    <scope>IDENTIFICATION</scope>
    <source>
        <strain evidence="1">Yugu1</strain>
    </source>
</reference>
<keyword evidence="2" id="KW-1185">Reference proteome</keyword>
<reference evidence="2" key="1">
    <citation type="journal article" date="2012" name="Nat. Biotechnol.">
        <title>Reference genome sequence of the model plant Setaria.</title>
        <authorList>
            <person name="Bennetzen J.L."/>
            <person name="Schmutz J."/>
            <person name="Wang H."/>
            <person name="Percifield R."/>
            <person name="Hawkins J."/>
            <person name="Pontaroli A.C."/>
            <person name="Estep M."/>
            <person name="Feng L."/>
            <person name="Vaughn J.N."/>
            <person name="Grimwood J."/>
            <person name="Jenkins J."/>
            <person name="Barry K."/>
            <person name="Lindquist E."/>
            <person name="Hellsten U."/>
            <person name="Deshpande S."/>
            <person name="Wang X."/>
            <person name="Wu X."/>
            <person name="Mitros T."/>
            <person name="Triplett J."/>
            <person name="Yang X."/>
            <person name="Ye C.Y."/>
            <person name="Mauro-Herrera M."/>
            <person name="Wang L."/>
            <person name="Li P."/>
            <person name="Sharma M."/>
            <person name="Sharma R."/>
            <person name="Ronald P.C."/>
            <person name="Panaud O."/>
            <person name="Kellogg E.A."/>
            <person name="Brutnell T.P."/>
            <person name="Doust A.N."/>
            <person name="Tuskan G.A."/>
            <person name="Rokhsar D."/>
            <person name="Devos K.M."/>
        </authorList>
    </citation>
    <scope>NUCLEOTIDE SEQUENCE [LARGE SCALE GENOMIC DNA]</scope>
    <source>
        <strain evidence="2">cv. Yugu1</strain>
    </source>
</reference>
<dbReference type="Gramene" id="KQK92073">
    <property type="protein sequence ID" value="KQK92073"/>
    <property type="gene ID" value="SETIT_040477mg"/>
</dbReference>
<name>K4ANI0_SETIT</name>
<proteinExistence type="predicted"/>
<dbReference type="AlphaFoldDB" id="K4ANI0"/>
<dbReference type="EnsemblPlants" id="KQK92073">
    <property type="protein sequence ID" value="KQK92073"/>
    <property type="gene ID" value="SETIT_040477mg"/>
</dbReference>
<evidence type="ECO:0000313" key="1">
    <source>
        <dbReference type="EnsemblPlants" id="KQK92073"/>
    </source>
</evidence>
<evidence type="ECO:0000313" key="2">
    <source>
        <dbReference type="Proteomes" id="UP000004995"/>
    </source>
</evidence>
<protein>
    <submittedName>
        <fullName evidence="1">Uncharacterized protein</fullName>
    </submittedName>
</protein>
<sequence>MAQSANHLPVRGIGRVARHPHPINFFPSLHGQFQSNDLIARLRAMPRLGLGAEVPPPTAK</sequence>
<dbReference type="InParanoid" id="K4ANI0"/>
<dbReference type="Proteomes" id="UP000004995">
    <property type="component" value="Unassembled WGS sequence"/>
</dbReference>
<organism evidence="1 2">
    <name type="scientific">Setaria italica</name>
    <name type="common">Foxtail millet</name>
    <name type="synonym">Panicum italicum</name>
    <dbReference type="NCBI Taxonomy" id="4555"/>
    <lineage>
        <taxon>Eukaryota</taxon>
        <taxon>Viridiplantae</taxon>
        <taxon>Streptophyta</taxon>
        <taxon>Embryophyta</taxon>
        <taxon>Tracheophyta</taxon>
        <taxon>Spermatophyta</taxon>
        <taxon>Magnoliopsida</taxon>
        <taxon>Liliopsida</taxon>
        <taxon>Poales</taxon>
        <taxon>Poaceae</taxon>
        <taxon>PACMAD clade</taxon>
        <taxon>Panicoideae</taxon>
        <taxon>Panicodae</taxon>
        <taxon>Paniceae</taxon>
        <taxon>Cenchrinae</taxon>
        <taxon>Setaria</taxon>
    </lineage>
</organism>